<dbReference type="EMBL" id="JBEDUW010000004">
    <property type="protein sequence ID" value="KAK9933125.1"/>
    <property type="molecule type" value="Genomic_DNA"/>
</dbReference>
<proteinExistence type="predicted"/>
<dbReference type="Proteomes" id="UP001457282">
    <property type="component" value="Unassembled WGS sequence"/>
</dbReference>
<evidence type="ECO:0000256" key="1">
    <source>
        <dbReference type="SAM" id="SignalP"/>
    </source>
</evidence>
<name>A0AAW1X8L3_RUBAR</name>
<protein>
    <submittedName>
        <fullName evidence="2">Uncharacterized protein</fullName>
    </submittedName>
</protein>
<feature type="chain" id="PRO_5043430286" evidence="1">
    <location>
        <begin position="24"/>
        <end position="154"/>
    </location>
</feature>
<gene>
    <name evidence="2" type="ORF">M0R45_020333</name>
</gene>
<keyword evidence="1" id="KW-0732">Signal</keyword>
<evidence type="ECO:0000313" key="2">
    <source>
        <dbReference type="EMBL" id="KAK9933125.1"/>
    </source>
</evidence>
<organism evidence="2 3">
    <name type="scientific">Rubus argutus</name>
    <name type="common">Southern blackberry</name>
    <dbReference type="NCBI Taxonomy" id="59490"/>
    <lineage>
        <taxon>Eukaryota</taxon>
        <taxon>Viridiplantae</taxon>
        <taxon>Streptophyta</taxon>
        <taxon>Embryophyta</taxon>
        <taxon>Tracheophyta</taxon>
        <taxon>Spermatophyta</taxon>
        <taxon>Magnoliopsida</taxon>
        <taxon>eudicotyledons</taxon>
        <taxon>Gunneridae</taxon>
        <taxon>Pentapetalae</taxon>
        <taxon>rosids</taxon>
        <taxon>fabids</taxon>
        <taxon>Rosales</taxon>
        <taxon>Rosaceae</taxon>
        <taxon>Rosoideae</taxon>
        <taxon>Rosoideae incertae sedis</taxon>
        <taxon>Rubus</taxon>
    </lineage>
</organism>
<reference evidence="2 3" key="1">
    <citation type="journal article" date="2023" name="G3 (Bethesda)">
        <title>A chromosome-length genome assembly and annotation of blackberry (Rubus argutus, cv. 'Hillquist').</title>
        <authorList>
            <person name="Bruna T."/>
            <person name="Aryal R."/>
            <person name="Dudchenko O."/>
            <person name="Sargent D.J."/>
            <person name="Mead D."/>
            <person name="Buti M."/>
            <person name="Cavallini A."/>
            <person name="Hytonen T."/>
            <person name="Andres J."/>
            <person name="Pham M."/>
            <person name="Weisz D."/>
            <person name="Mascagni F."/>
            <person name="Usai G."/>
            <person name="Natali L."/>
            <person name="Bassil N."/>
            <person name="Fernandez G.E."/>
            <person name="Lomsadze A."/>
            <person name="Armour M."/>
            <person name="Olukolu B."/>
            <person name="Poorten T."/>
            <person name="Britton C."/>
            <person name="Davik J."/>
            <person name="Ashrafi H."/>
            <person name="Aiden E.L."/>
            <person name="Borodovsky M."/>
            <person name="Worthington M."/>
        </authorList>
    </citation>
    <scope>NUCLEOTIDE SEQUENCE [LARGE SCALE GENOMIC DNA]</scope>
    <source>
        <strain evidence="2">PI 553951</strain>
    </source>
</reference>
<accession>A0AAW1X8L3</accession>
<sequence length="154" mass="17031">MGSNSITVFLVATFWCGYVGCKASQVRLSRLQLTLSVQFHQLNQHHIEGYGKEGDDLRQKLSMRVLRCHPMYCRSSTRMRADCSSPCFSSTGSEVPFCTLAWRLNVANMKLPQRLRDDIVPPQSPLVAIVNGEAPTANEVANTLKQVAKSAAGM</sequence>
<evidence type="ECO:0000313" key="3">
    <source>
        <dbReference type="Proteomes" id="UP001457282"/>
    </source>
</evidence>
<feature type="signal peptide" evidence="1">
    <location>
        <begin position="1"/>
        <end position="23"/>
    </location>
</feature>
<comment type="caution">
    <text evidence="2">The sequence shown here is derived from an EMBL/GenBank/DDBJ whole genome shotgun (WGS) entry which is preliminary data.</text>
</comment>
<dbReference type="AlphaFoldDB" id="A0AAW1X8L3"/>
<keyword evidence="3" id="KW-1185">Reference proteome</keyword>